<gene>
    <name evidence="1" type="ORF">BLNAU_11483</name>
</gene>
<accession>A0ABQ9XRN8</accession>
<sequence length="552" mass="63175">MSNDVEALCDESIAHSPAESGVSCGTSNISSLLEVLQCEDEEILVKTLRELQKVASGVVVLAWNHSFSNLKSSNRFFSDTMTYSLPLLIAFDSLVTLFRVVERDALTLTLLSSPIFPSSSPHQQYSGLSFLAALTKKLRIVFSEFHTNLPTDPSHLPKYIQITKDYPFRISYSLDFCYYSFFLPILLLKATPPIEVHSEIIQELILFVKEALTTILTNISNIDILIASLPSDSSPLTPCITGVDTQMIEALKELRFEFDVFVHAGWSFFVGVTFEITKPHKSLFQTIILDDPSFPDLILNTLKLTHQDIGTNSLITVSNIVHSFPSMKDNFISVDLVGRIFETVDFLSLSLSESKPVYQLTKFIEYMLYPNGDDDEAKFEQYRLIRVTVFEPAKQFVTFMFRNSDKLILDETRKPSLEIQLAIIHNHIKNMELRSDEHDTDFVSEIAKWEVRTMVEMENKVAFNFFFENLLNRTYEWRWNQPERQKRREVNVTFSPLSLHSIHLVHVSGNSHLLLLICHSKDVLADRNDTELMDNAVLEMEGDEERDSVELE</sequence>
<evidence type="ECO:0008006" key="3">
    <source>
        <dbReference type="Google" id="ProtNLM"/>
    </source>
</evidence>
<name>A0ABQ9XRN8_9EUKA</name>
<protein>
    <recommendedName>
        <fullName evidence="3">FPL domain-containing protein</fullName>
    </recommendedName>
</protein>
<evidence type="ECO:0000313" key="2">
    <source>
        <dbReference type="Proteomes" id="UP001281761"/>
    </source>
</evidence>
<organism evidence="1 2">
    <name type="scientific">Blattamonas nauphoetae</name>
    <dbReference type="NCBI Taxonomy" id="2049346"/>
    <lineage>
        <taxon>Eukaryota</taxon>
        <taxon>Metamonada</taxon>
        <taxon>Preaxostyla</taxon>
        <taxon>Oxymonadida</taxon>
        <taxon>Blattamonas</taxon>
    </lineage>
</organism>
<dbReference type="EMBL" id="JARBJD010000089">
    <property type="protein sequence ID" value="KAK2953619.1"/>
    <property type="molecule type" value="Genomic_DNA"/>
</dbReference>
<keyword evidence="2" id="KW-1185">Reference proteome</keyword>
<dbReference type="Proteomes" id="UP001281761">
    <property type="component" value="Unassembled WGS sequence"/>
</dbReference>
<evidence type="ECO:0000313" key="1">
    <source>
        <dbReference type="EMBL" id="KAK2953619.1"/>
    </source>
</evidence>
<reference evidence="1 2" key="1">
    <citation type="journal article" date="2022" name="bioRxiv">
        <title>Genomics of Preaxostyla Flagellates Illuminates Evolutionary Transitions and the Path Towards Mitochondrial Loss.</title>
        <authorList>
            <person name="Novak L.V.F."/>
            <person name="Treitli S.C."/>
            <person name="Pyrih J."/>
            <person name="Halakuc P."/>
            <person name="Pipaliya S.V."/>
            <person name="Vacek V."/>
            <person name="Brzon O."/>
            <person name="Soukal P."/>
            <person name="Eme L."/>
            <person name="Dacks J.B."/>
            <person name="Karnkowska A."/>
            <person name="Elias M."/>
            <person name="Hampl V."/>
        </authorList>
    </citation>
    <scope>NUCLEOTIDE SEQUENCE [LARGE SCALE GENOMIC DNA]</scope>
    <source>
        <strain evidence="1">NAU3</strain>
        <tissue evidence="1">Gut</tissue>
    </source>
</reference>
<proteinExistence type="predicted"/>
<comment type="caution">
    <text evidence="1">The sequence shown here is derived from an EMBL/GenBank/DDBJ whole genome shotgun (WGS) entry which is preliminary data.</text>
</comment>